<reference evidence="3 4" key="1">
    <citation type="submission" date="2023-08" db="EMBL/GenBank/DDBJ databases">
        <title>Rhodoferax potami sp. nov. and Rhodoferax mekongensis sp. nov., isolated from the Mekong River in Thailand.</title>
        <authorList>
            <person name="Kitikhun S."/>
            <person name="Charoenyingcharoen P."/>
            <person name="Siriarchawattana P."/>
            <person name="Likhitrattanapisal S."/>
            <person name="Nilsakha T."/>
            <person name="Chanpet A."/>
            <person name="Rattanawaree P."/>
            <person name="Ingsriswang S."/>
        </authorList>
    </citation>
    <scope>NUCLEOTIDE SEQUENCE [LARGE SCALE GENOMIC DNA]</scope>
    <source>
        <strain evidence="3 4">TBRC 17307</strain>
    </source>
</reference>
<sequence length="308" mass="33547">MSTELNAQEQAARIWAELDAADNGQLPSDNGGFTDEDASDEGTAQAAPEQRTQGDRQAQTEGESVNADDEDDLPPKYRDLIAGLSQQVEGLSARLRSAEGNIGGLKSNLKTQLEAAKSVTQAGGEAPTTTEITKAQASPEAFAALERDYPEFAKALKPAMANLEQEIARLRTNQPQAAANPLDTSNVVTKEELAEMKAEMAINAVHPGWQKTVQSPEFIGWLSNAPREIKALAASEDPQDAIRLLDLRAEAIKAQAKEERTERTTPRSLVRASTIPTGRRSMVTTKSVDDMTPQEYWRHLDQLEANRK</sequence>
<feature type="coiled-coil region" evidence="1">
    <location>
        <begin position="153"/>
        <end position="180"/>
    </location>
</feature>
<feature type="compositionally biased region" description="Basic and acidic residues" evidence="2">
    <location>
        <begin position="256"/>
        <end position="265"/>
    </location>
</feature>
<gene>
    <name evidence="3" type="ORF">RAN89_06340</name>
</gene>
<feature type="region of interest" description="Disordered" evidence="2">
    <location>
        <begin position="256"/>
        <end position="290"/>
    </location>
</feature>
<feature type="region of interest" description="Disordered" evidence="2">
    <location>
        <begin position="16"/>
        <end position="77"/>
    </location>
</feature>
<evidence type="ECO:0000256" key="2">
    <source>
        <dbReference type="SAM" id="MobiDB-lite"/>
    </source>
</evidence>
<dbReference type="EMBL" id="CP132507">
    <property type="protein sequence ID" value="WNO06045.1"/>
    <property type="molecule type" value="Genomic_DNA"/>
</dbReference>
<organism evidence="3 4">
    <name type="scientific">Rhodoferax mekongensis</name>
    <dbReference type="NCBI Taxonomy" id="3068341"/>
    <lineage>
        <taxon>Bacteria</taxon>
        <taxon>Pseudomonadati</taxon>
        <taxon>Pseudomonadota</taxon>
        <taxon>Betaproteobacteria</taxon>
        <taxon>Burkholderiales</taxon>
        <taxon>Comamonadaceae</taxon>
        <taxon>Rhodoferax</taxon>
    </lineage>
</organism>
<keyword evidence="1" id="KW-0175">Coiled coil</keyword>
<protein>
    <submittedName>
        <fullName evidence="3">Uncharacterized protein</fullName>
    </submittedName>
</protein>
<dbReference type="Proteomes" id="UP001302257">
    <property type="component" value="Chromosome"/>
</dbReference>
<evidence type="ECO:0000313" key="3">
    <source>
        <dbReference type="EMBL" id="WNO06045.1"/>
    </source>
</evidence>
<accession>A0ABZ0B294</accession>
<evidence type="ECO:0000256" key="1">
    <source>
        <dbReference type="SAM" id="Coils"/>
    </source>
</evidence>
<proteinExistence type="predicted"/>
<keyword evidence="4" id="KW-1185">Reference proteome</keyword>
<evidence type="ECO:0000313" key="4">
    <source>
        <dbReference type="Proteomes" id="UP001302257"/>
    </source>
</evidence>
<dbReference type="RefSeq" id="WP_313868767.1">
    <property type="nucleotide sequence ID" value="NZ_CP132507.1"/>
</dbReference>
<name>A0ABZ0B294_9BURK</name>